<feature type="compositionally biased region" description="Polar residues" evidence="1">
    <location>
        <begin position="125"/>
        <end position="139"/>
    </location>
</feature>
<gene>
    <name evidence="3" type="primary">LOC113523480</name>
</gene>
<dbReference type="RefSeq" id="XP_026765264.2">
    <property type="nucleotide sequence ID" value="XM_026909463.3"/>
</dbReference>
<accession>A0A6J1X6M8</accession>
<evidence type="ECO:0000256" key="1">
    <source>
        <dbReference type="SAM" id="MobiDB-lite"/>
    </source>
</evidence>
<protein>
    <submittedName>
        <fullName evidence="3">Uncharacterized protein LOC113523480</fullName>
    </submittedName>
</protein>
<evidence type="ECO:0000313" key="2">
    <source>
        <dbReference type="Proteomes" id="UP001652740"/>
    </source>
</evidence>
<proteinExistence type="predicted"/>
<dbReference type="Proteomes" id="UP001652740">
    <property type="component" value="Unplaced"/>
</dbReference>
<feature type="region of interest" description="Disordered" evidence="1">
    <location>
        <begin position="125"/>
        <end position="157"/>
    </location>
</feature>
<reference evidence="3" key="1">
    <citation type="submission" date="2025-08" db="UniProtKB">
        <authorList>
            <consortium name="RefSeq"/>
        </authorList>
    </citation>
    <scope>IDENTIFICATION</scope>
    <source>
        <tissue evidence="3">Whole larvae</tissue>
    </source>
</reference>
<dbReference type="AlphaFoldDB" id="A0A6J1X6M8"/>
<organism evidence="2 3">
    <name type="scientific">Galleria mellonella</name>
    <name type="common">Greater wax moth</name>
    <dbReference type="NCBI Taxonomy" id="7137"/>
    <lineage>
        <taxon>Eukaryota</taxon>
        <taxon>Metazoa</taxon>
        <taxon>Ecdysozoa</taxon>
        <taxon>Arthropoda</taxon>
        <taxon>Hexapoda</taxon>
        <taxon>Insecta</taxon>
        <taxon>Pterygota</taxon>
        <taxon>Neoptera</taxon>
        <taxon>Endopterygota</taxon>
        <taxon>Lepidoptera</taxon>
        <taxon>Glossata</taxon>
        <taxon>Ditrysia</taxon>
        <taxon>Pyraloidea</taxon>
        <taxon>Pyralidae</taxon>
        <taxon>Galleriinae</taxon>
        <taxon>Galleria</taxon>
    </lineage>
</organism>
<evidence type="ECO:0000313" key="3">
    <source>
        <dbReference type="RefSeq" id="XP_026765264.2"/>
    </source>
</evidence>
<dbReference type="GeneID" id="113523480"/>
<keyword evidence="2" id="KW-1185">Reference proteome</keyword>
<name>A0A6J1X6M8_GALME</name>
<dbReference type="InParanoid" id="A0A6J1X6M8"/>
<dbReference type="KEGG" id="gmw:113523480"/>
<sequence length="224" mass="26055">MEQLMTAQESYVERRRLFKDIWDIAMHIDDKDDEFLNKHKVIKTLRLDEVDRCAAGKKKKQKLKNLRAVCNKILDFCDRQDADDTYYEQMATEGNIPAQHKPELKLKKLKPARIRKKANITKSLFSPGKNVTQPRTTTSDGKEEFKNNYGKKTLRNSSPMKAKRTIVLKKLEVPVNIVPKLTGLWKTSLVNSPRDMYNRRKVVKKKNIKTVKKVDIKLIHPPGI</sequence>